<feature type="compositionally biased region" description="Basic residues" evidence="1">
    <location>
        <begin position="96"/>
        <end position="110"/>
    </location>
</feature>
<feature type="non-terminal residue" evidence="2">
    <location>
        <position position="1"/>
    </location>
</feature>
<feature type="non-terminal residue" evidence="2">
    <location>
        <position position="206"/>
    </location>
</feature>
<sequence>RGRARAARPQRARRRGAHEHPGARLGALPVRTGGRPDAAVGGPGPRAARPRGGGRGGDRLHRGRTAGSRAGVATGPPRDILAHRLAGSGHRDGRRLAPRARARRRHRRRAGPLGHVPERLRRRHGWATGPPPRRRRRGDRRAGVGRLGPRAGRVGGGRLPAAGPGRRAAGPAQRGAGGGACDGDPDRRVLGRPRPGIASVDGDRSL</sequence>
<feature type="compositionally biased region" description="Low complexity" evidence="1">
    <location>
        <begin position="159"/>
        <end position="174"/>
    </location>
</feature>
<evidence type="ECO:0000313" key="2">
    <source>
        <dbReference type="EMBL" id="CAA9502240.1"/>
    </source>
</evidence>
<feature type="compositionally biased region" description="Basic residues" evidence="1">
    <location>
        <begin position="1"/>
        <end position="17"/>
    </location>
</feature>
<organism evidence="2">
    <name type="scientific">uncultured Solirubrobacteraceae bacterium</name>
    <dbReference type="NCBI Taxonomy" id="1162706"/>
    <lineage>
        <taxon>Bacteria</taxon>
        <taxon>Bacillati</taxon>
        <taxon>Actinomycetota</taxon>
        <taxon>Thermoleophilia</taxon>
        <taxon>Solirubrobacterales</taxon>
        <taxon>Solirubrobacteraceae</taxon>
        <taxon>environmental samples</taxon>
    </lineage>
</organism>
<evidence type="ECO:0000256" key="1">
    <source>
        <dbReference type="SAM" id="MobiDB-lite"/>
    </source>
</evidence>
<gene>
    <name evidence="2" type="ORF">AVDCRST_MAG69-1957</name>
</gene>
<reference evidence="2" key="1">
    <citation type="submission" date="2020-02" db="EMBL/GenBank/DDBJ databases">
        <authorList>
            <person name="Meier V. D."/>
        </authorList>
    </citation>
    <scope>NUCLEOTIDE SEQUENCE</scope>
    <source>
        <strain evidence="2">AVDCRST_MAG69</strain>
    </source>
</reference>
<proteinExistence type="predicted"/>
<feature type="region of interest" description="Disordered" evidence="1">
    <location>
        <begin position="1"/>
        <end position="206"/>
    </location>
</feature>
<accession>A0A6J4SLB8</accession>
<dbReference type="AlphaFoldDB" id="A0A6J4SLB8"/>
<name>A0A6J4SLB8_9ACTN</name>
<dbReference type="EMBL" id="CADCVP010000208">
    <property type="protein sequence ID" value="CAA9502240.1"/>
    <property type="molecule type" value="Genomic_DNA"/>
</dbReference>
<protein>
    <submittedName>
        <fullName evidence="2">Uncharacterized protein</fullName>
    </submittedName>
</protein>